<accession>A0A1I8N582</accession>
<evidence type="ECO:0000256" key="2">
    <source>
        <dbReference type="ARBA" id="ARBA00023242"/>
    </source>
</evidence>
<name>A0A1I8N582_MUSDO</name>
<dbReference type="GO" id="GO:0005634">
    <property type="term" value="C:nucleus"/>
    <property type="evidence" value="ECO:0007669"/>
    <property type="project" value="TreeGrafter"/>
</dbReference>
<keyword evidence="2" id="KW-0539">Nucleus</keyword>
<feature type="region of interest" description="Disordered" evidence="3">
    <location>
        <begin position="798"/>
        <end position="869"/>
    </location>
</feature>
<dbReference type="VEuPathDB" id="VectorBase:MDOA011653"/>
<feature type="compositionally biased region" description="Basic and acidic residues" evidence="3">
    <location>
        <begin position="430"/>
        <end position="439"/>
    </location>
</feature>
<dbReference type="AlphaFoldDB" id="A0A1I8N582"/>
<feature type="region of interest" description="Disordered" evidence="3">
    <location>
        <begin position="571"/>
        <end position="602"/>
    </location>
</feature>
<dbReference type="InterPro" id="IPR001005">
    <property type="entry name" value="SANT/Myb"/>
</dbReference>
<protein>
    <recommendedName>
        <fullName evidence="4">Myb-like domain-containing protein</fullName>
    </recommendedName>
</protein>
<dbReference type="GO" id="GO:0003682">
    <property type="term" value="F:chromatin binding"/>
    <property type="evidence" value="ECO:0007669"/>
    <property type="project" value="InterPro"/>
</dbReference>
<evidence type="ECO:0000256" key="1">
    <source>
        <dbReference type="ARBA" id="ARBA00023125"/>
    </source>
</evidence>
<feature type="domain" description="Myb-like" evidence="4">
    <location>
        <begin position="158"/>
        <end position="219"/>
    </location>
</feature>
<dbReference type="PANTHER" id="PTHR21677">
    <property type="entry name" value="CRAMPED PROTEIN"/>
    <property type="match status" value="1"/>
</dbReference>
<gene>
    <name evidence="5" type="primary">101893357</name>
</gene>
<organism evidence="5">
    <name type="scientific">Musca domestica</name>
    <name type="common">House fly</name>
    <dbReference type="NCBI Taxonomy" id="7370"/>
    <lineage>
        <taxon>Eukaryota</taxon>
        <taxon>Metazoa</taxon>
        <taxon>Ecdysozoa</taxon>
        <taxon>Arthropoda</taxon>
        <taxon>Hexapoda</taxon>
        <taxon>Insecta</taxon>
        <taxon>Pterygota</taxon>
        <taxon>Neoptera</taxon>
        <taxon>Endopterygota</taxon>
        <taxon>Diptera</taxon>
        <taxon>Brachycera</taxon>
        <taxon>Muscomorpha</taxon>
        <taxon>Muscoidea</taxon>
        <taxon>Muscidae</taxon>
        <taxon>Musca</taxon>
    </lineage>
</organism>
<dbReference type="OrthoDB" id="515799at2759"/>
<dbReference type="VEuPathDB" id="VectorBase:MDOMA2_020413"/>
<feature type="compositionally biased region" description="Low complexity" evidence="3">
    <location>
        <begin position="848"/>
        <end position="869"/>
    </location>
</feature>
<feature type="compositionally biased region" description="Polar residues" evidence="3">
    <location>
        <begin position="831"/>
        <end position="847"/>
    </location>
</feature>
<sequence length="1025" mass="113768">MDKGHLVAEKIVTNNQPQQQQQTSSADNFCNKDDVLVVVSAAVKKEKSQTVAAAETGDVSSSQTKATTAATRGKEINEKKVEGKNLNDFPSDTEELLGSVTTYNCHGTRTSARVIQKMRQDQQTRPTTPPPTNERENGRNNKDERSTTQKTPSQVRANRPTWSNIERNHFFDALNEFGKDFEAIGNFINSKLKRRSPAVDVSFKSKDQVRQHYYQTYHKICKYVRFSEEVRKPAQELYALINYGEMRRKLQFVTDKHFMKLKNLVYHGHVTVRCKGKNIRIKTPSCKALRRLNQLDDSLEDIRLPSKIEVIISPANMEAFGRVQSIAQNPRCRTTVPLHKKLINFINMFQHKWRSMDVRVAEEARLMNSNDSSTSAAAAETNIVQDPELCFLPKPGVTIHRPLLSITEYLSSVNICLTAYEERMGITHKGDKLNSDRHASTTTNNTSGSGPTMSSSCSSSTLAAASSLNTKRSRTESGSEKKSPEQHKRSRNSESLTEEMPSSSSLTELDTFQSGSKQPESSSDELSDEIHELLSDSATELNVSKEDLTIIPMTTAISSSTDSNAINNTTPAVNTTSSTTTTSATISQASSVRAKTSRAMNSKTTRSVFKPLLNDDIIQSIRSGWTASRACDITIGDLYVVLGHDSKLELDYYWPAKTNSNAVPPHKESQAIVNAVATTEEPKESVMLSNKLKHLLLIANLSERMRKRPCTCDRNHAAKSKFERDLVAGTFVGNRPSYVNCTRVGPNRTSESSSSSSVMFRQPMIPVRRTTIDPVKQLTTLTRQKMSRQILVQRLLLPSNGNTNAPSRHNNSNNHPSTSTSSATTASSASLRDTSQVPWNSTKKSNVSTASDLATPSSSSSCVSTTITDDNTTDSQDLCRFLESIDCDSSQNLLSSNVELHALHHDQQQQQQHHDMLEESGDDRTDGPCSVQSIDSAYDESTSNSFLNSLSPLHLVRDSTSNSRWLEENINDFSLTSLLGHLDDINASRDILDPSSSMSVISESSVDYRHKFQEIKALLPTQEKD</sequence>
<keyword evidence="1" id="KW-0238">DNA-binding</keyword>
<reference evidence="5" key="1">
    <citation type="submission" date="2020-05" db="UniProtKB">
        <authorList>
            <consortium name="EnsemblMetazoa"/>
        </authorList>
    </citation>
    <scope>IDENTIFICATION</scope>
    <source>
        <strain evidence="5">Aabys</strain>
    </source>
</reference>
<feature type="region of interest" description="Disordered" evidence="3">
    <location>
        <begin position="905"/>
        <end position="930"/>
    </location>
</feature>
<feature type="compositionally biased region" description="Basic and acidic residues" evidence="3">
    <location>
        <begin position="133"/>
        <end position="147"/>
    </location>
</feature>
<dbReference type="SMART" id="SM00717">
    <property type="entry name" value="SANT"/>
    <property type="match status" value="1"/>
</dbReference>
<dbReference type="Gene3D" id="1.20.58.1880">
    <property type="match status" value="1"/>
</dbReference>
<dbReference type="InterPro" id="IPR055315">
    <property type="entry name" value="Cramped-like"/>
</dbReference>
<dbReference type="GO" id="GO:0007389">
    <property type="term" value="P:pattern specification process"/>
    <property type="evidence" value="ECO:0007669"/>
    <property type="project" value="TreeGrafter"/>
</dbReference>
<feature type="compositionally biased region" description="Polar residues" evidence="3">
    <location>
        <begin position="500"/>
        <end position="521"/>
    </location>
</feature>
<evidence type="ECO:0000313" key="5">
    <source>
        <dbReference type="EnsemblMetazoa" id="MDOA011653-PB"/>
    </source>
</evidence>
<feature type="compositionally biased region" description="Basic and acidic residues" evidence="3">
    <location>
        <begin position="473"/>
        <end position="487"/>
    </location>
</feature>
<feature type="compositionally biased region" description="Basic and acidic residues" evidence="3">
    <location>
        <begin position="72"/>
        <end position="85"/>
    </location>
</feature>
<feature type="region of interest" description="Disordered" evidence="3">
    <location>
        <begin position="45"/>
        <end position="87"/>
    </location>
</feature>
<evidence type="ECO:0000259" key="4">
    <source>
        <dbReference type="SMART" id="SM00717"/>
    </source>
</evidence>
<dbReference type="PANTHER" id="PTHR21677:SF1">
    <property type="entry name" value="PROTEIN CRAMPED-LIKE"/>
    <property type="match status" value="1"/>
</dbReference>
<proteinExistence type="predicted"/>
<dbReference type="eggNOG" id="KOG4468">
    <property type="taxonomic scope" value="Eukaryota"/>
</dbReference>
<feature type="compositionally biased region" description="Low complexity" evidence="3">
    <location>
        <begin position="802"/>
        <end position="830"/>
    </location>
</feature>
<feature type="compositionally biased region" description="Low complexity" evidence="3">
    <location>
        <begin position="440"/>
        <end position="470"/>
    </location>
</feature>
<feature type="compositionally biased region" description="Basic and acidic residues" evidence="3">
    <location>
        <begin position="905"/>
        <end position="926"/>
    </location>
</feature>
<feature type="compositionally biased region" description="Polar residues" evidence="3">
    <location>
        <begin position="148"/>
        <end position="161"/>
    </location>
</feature>
<dbReference type="EnsemblMetazoa" id="MDOA011653-RB">
    <property type="protein sequence ID" value="MDOA011653-PB"/>
    <property type="gene ID" value="MDOA011653"/>
</dbReference>
<feature type="region of interest" description="Disordered" evidence="3">
    <location>
        <begin position="117"/>
        <end position="161"/>
    </location>
</feature>
<feature type="region of interest" description="Disordered" evidence="3">
    <location>
        <begin position="430"/>
        <end position="528"/>
    </location>
</feature>
<dbReference type="GO" id="GO:0003677">
    <property type="term" value="F:DNA binding"/>
    <property type="evidence" value="ECO:0007669"/>
    <property type="project" value="UniProtKB-KW"/>
</dbReference>
<feature type="compositionally biased region" description="Low complexity" evidence="3">
    <location>
        <begin position="571"/>
        <end position="591"/>
    </location>
</feature>
<evidence type="ECO:0000256" key="3">
    <source>
        <dbReference type="SAM" id="MobiDB-lite"/>
    </source>
</evidence>